<dbReference type="KEGG" id="lsf:I8J32_008695"/>
<protein>
    <submittedName>
        <fullName evidence="1">Uncharacterized protein</fullName>
    </submittedName>
</protein>
<dbReference type="RefSeq" id="WP_207526868.1">
    <property type="nucleotide sequence ID" value="NZ_CP071518.1"/>
</dbReference>
<keyword evidence="2" id="KW-1185">Reference proteome</keyword>
<evidence type="ECO:0000313" key="1">
    <source>
        <dbReference type="EMBL" id="QSX79884.1"/>
    </source>
</evidence>
<dbReference type="Proteomes" id="UP000639274">
    <property type="component" value="Chromosome"/>
</dbReference>
<dbReference type="EMBL" id="CP071518">
    <property type="protein sequence ID" value="QSX79884.1"/>
    <property type="molecule type" value="Genomic_DNA"/>
</dbReference>
<name>A0A975AU35_9GAMM</name>
<dbReference type="AlphaFoldDB" id="A0A975AU35"/>
<organism evidence="1 2">
    <name type="scientific">Agrilutibacter solisilvae</name>
    <dbReference type="NCBI Taxonomy" id="2763317"/>
    <lineage>
        <taxon>Bacteria</taxon>
        <taxon>Pseudomonadati</taxon>
        <taxon>Pseudomonadota</taxon>
        <taxon>Gammaproteobacteria</taxon>
        <taxon>Lysobacterales</taxon>
        <taxon>Lysobacteraceae</taxon>
        <taxon>Agrilutibacter</taxon>
    </lineage>
</organism>
<sequence>MELKPDYDVADDLDPASQLGQILRLNQAVAISITQYTVGGSGLATKRDSHGRSRMDWSLGPGVAALREATGADYALFTYVRDSYASSGRTALRVLGIVVGVALGGYMDIGGGA</sequence>
<evidence type="ECO:0000313" key="2">
    <source>
        <dbReference type="Proteomes" id="UP000639274"/>
    </source>
</evidence>
<gene>
    <name evidence="1" type="ORF">I8J32_008695</name>
</gene>
<proteinExistence type="predicted"/>
<accession>A0A975AU35</accession>
<reference evidence="1 2" key="1">
    <citation type="submission" date="2021-03" db="EMBL/GenBank/DDBJ databases">
        <title>Lysobacter sp. nov. isolated from soil of gangwondo yeongwol, south Korea.</title>
        <authorList>
            <person name="Kim K.R."/>
            <person name="Kim K.H."/>
            <person name="Jeon C.O."/>
        </authorList>
    </citation>
    <scope>NUCLEOTIDE SEQUENCE [LARGE SCALE GENOMIC DNA]</scope>
    <source>
        <strain evidence="1 2">R19</strain>
    </source>
</reference>